<keyword evidence="4" id="KW-0238">DNA-binding</keyword>
<keyword evidence="9" id="KW-1185">Reference proteome</keyword>
<dbReference type="InterPro" id="IPR007627">
    <property type="entry name" value="RNA_pol_sigma70_r2"/>
</dbReference>
<dbReference type="Gene3D" id="1.10.1740.10">
    <property type="match status" value="1"/>
</dbReference>
<feature type="compositionally biased region" description="Low complexity" evidence="6">
    <location>
        <begin position="88"/>
        <end position="99"/>
    </location>
</feature>
<feature type="region of interest" description="Disordered" evidence="6">
    <location>
        <begin position="77"/>
        <end position="99"/>
    </location>
</feature>
<evidence type="ECO:0000256" key="6">
    <source>
        <dbReference type="SAM" id="MobiDB-lite"/>
    </source>
</evidence>
<evidence type="ECO:0000256" key="5">
    <source>
        <dbReference type="ARBA" id="ARBA00023163"/>
    </source>
</evidence>
<reference evidence="8 9" key="1">
    <citation type="submission" date="2020-08" db="EMBL/GenBank/DDBJ databases">
        <title>Genemic of Streptomyces polyaspartic.</title>
        <authorList>
            <person name="Liu W."/>
        </authorList>
    </citation>
    <scope>NUCLEOTIDE SEQUENCE [LARGE SCALE GENOMIC DNA]</scope>
    <source>
        <strain evidence="8 9">TRM66268-LWL</strain>
    </source>
</reference>
<evidence type="ECO:0000256" key="3">
    <source>
        <dbReference type="ARBA" id="ARBA00023082"/>
    </source>
</evidence>
<feature type="compositionally biased region" description="Pro residues" evidence="6">
    <location>
        <begin position="341"/>
        <end position="352"/>
    </location>
</feature>
<dbReference type="EMBL" id="JACTVJ010000010">
    <property type="protein sequence ID" value="MBC9715235.1"/>
    <property type="molecule type" value="Genomic_DNA"/>
</dbReference>
<feature type="compositionally biased region" description="Low complexity" evidence="6">
    <location>
        <begin position="383"/>
        <end position="433"/>
    </location>
</feature>
<dbReference type="SUPFAM" id="SSF88659">
    <property type="entry name" value="Sigma3 and sigma4 domains of RNA polymerase sigma factors"/>
    <property type="match status" value="1"/>
</dbReference>
<dbReference type="InterPro" id="IPR013325">
    <property type="entry name" value="RNA_pol_sigma_r2"/>
</dbReference>
<organism evidence="8 9">
    <name type="scientific">Streptomyces polyasparticus</name>
    <dbReference type="NCBI Taxonomy" id="2767826"/>
    <lineage>
        <taxon>Bacteria</taxon>
        <taxon>Bacillati</taxon>
        <taxon>Actinomycetota</taxon>
        <taxon>Actinomycetes</taxon>
        <taxon>Kitasatosporales</taxon>
        <taxon>Streptomycetaceae</taxon>
        <taxon>Streptomyces</taxon>
    </lineage>
</organism>
<accession>A0ABR7SIA0</accession>
<name>A0ABR7SIA0_9ACTN</name>
<evidence type="ECO:0000313" key="9">
    <source>
        <dbReference type="Proteomes" id="UP000642284"/>
    </source>
</evidence>
<gene>
    <name evidence="8" type="ORF">H9Y04_22030</name>
</gene>
<evidence type="ECO:0000256" key="1">
    <source>
        <dbReference type="ARBA" id="ARBA00010641"/>
    </source>
</evidence>
<dbReference type="Proteomes" id="UP000642284">
    <property type="component" value="Unassembled WGS sequence"/>
</dbReference>
<dbReference type="SUPFAM" id="SSF88946">
    <property type="entry name" value="Sigma2 domain of RNA polymerase sigma factors"/>
    <property type="match status" value="1"/>
</dbReference>
<keyword evidence="5" id="KW-0804">Transcription</keyword>
<keyword evidence="3" id="KW-0731">Sigma factor</keyword>
<proteinExistence type="inferred from homology"/>
<feature type="compositionally biased region" description="Pro residues" evidence="6">
    <location>
        <begin position="518"/>
        <end position="529"/>
    </location>
</feature>
<evidence type="ECO:0000259" key="7">
    <source>
        <dbReference type="Pfam" id="PF04542"/>
    </source>
</evidence>
<comment type="similarity">
    <text evidence="1">Belongs to the sigma-70 factor family. ECF subfamily.</text>
</comment>
<protein>
    <recommendedName>
        <fullName evidence="7">RNA polymerase sigma-70 region 2 domain-containing protein</fullName>
    </recommendedName>
</protein>
<dbReference type="InterPro" id="IPR039425">
    <property type="entry name" value="RNA_pol_sigma-70-like"/>
</dbReference>
<evidence type="ECO:0000256" key="2">
    <source>
        <dbReference type="ARBA" id="ARBA00023015"/>
    </source>
</evidence>
<comment type="caution">
    <text evidence="8">The sequence shown here is derived from an EMBL/GenBank/DDBJ whole genome shotgun (WGS) entry which is preliminary data.</text>
</comment>
<sequence>MTDGPAVMDVATYARIYEEQQPHLVAYARSLTGDTWLAEDVVAEAHFRVWRRLSAGHGIDNIPAYLTRTVRNLATTVGSSAARETPVEPESADAAGGEPAAAAFAGSAADPSARVAHVDLLSRVLGQLPERWVTALWLAEAEDQPLDAVGRRIGAGSGATAVLLHRAREGMRQAFLRAHPGEPQDSACETHWERIPALVRDAAAPRHAEQLHQHMDACEDCRARFLLLTRANSKLGALVGPALLVLLLGGGAKFLVPFTAGAGAVASGAATGSVPGAQSGALHAVRHAVTGGLKLPALAVSAVGVSVTAAVLAAGLLTGGSEAPVPSQRVATQLPAGVPKPSAPPPATPPPATAHSSAEVPQQSPDSPAQEPQTRPGLPADNPPAEATAQEAAEAAPGDASAPDAPAQAEPQEPAAGASEVPGPVVRPADEPAAPAPSAPTASEPVEAPVTSAPGNPPSTEPTPLAPKPVDPAPVDPTPVQPVPSDPPPSEPPAVEPPAVEPEPVEPLEPVEPEPVEPVEPVQPEPVEPAPQCHDILRGGITITICYSAGG</sequence>
<evidence type="ECO:0000256" key="4">
    <source>
        <dbReference type="ARBA" id="ARBA00023125"/>
    </source>
</evidence>
<feature type="compositionally biased region" description="Pro residues" evidence="6">
    <location>
        <begin position="455"/>
        <end position="502"/>
    </location>
</feature>
<feature type="domain" description="RNA polymerase sigma-70 region 2" evidence="7">
    <location>
        <begin position="17"/>
        <end position="75"/>
    </location>
</feature>
<keyword evidence="2" id="KW-0805">Transcription regulation</keyword>
<dbReference type="Pfam" id="PF04542">
    <property type="entry name" value="Sigma70_r2"/>
    <property type="match status" value="1"/>
</dbReference>
<dbReference type="PANTHER" id="PTHR43133">
    <property type="entry name" value="RNA POLYMERASE ECF-TYPE SIGMA FACTO"/>
    <property type="match status" value="1"/>
</dbReference>
<dbReference type="RefSeq" id="WP_187815670.1">
    <property type="nucleotide sequence ID" value="NZ_JACTVJ010000010.1"/>
</dbReference>
<dbReference type="PANTHER" id="PTHR43133:SF8">
    <property type="entry name" value="RNA POLYMERASE SIGMA FACTOR HI_1459-RELATED"/>
    <property type="match status" value="1"/>
</dbReference>
<evidence type="ECO:0000313" key="8">
    <source>
        <dbReference type="EMBL" id="MBC9715235.1"/>
    </source>
</evidence>
<feature type="compositionally biased region" description="Acidic residues" evidence="6">
    <location>
        <begin position="503"/>
        <end position="517"/>
    </location>
</feature>
<feature type="region of interest" description="Disordered" evidence="6">
    <location>
        <begin position="334"/>
        <end position="534"/>
    </location>
</feature>
<feature type="compositionally biased region" description="Polar residues" evidence="6">
    <location>
        <begin position="359"/>
        <end position="373"/>
    </location>
</feature>
<dbReference type="InterPro" id="IPR013324">
    <property type="entry name" value="RNA_pol_sigma_r3/r4-like"/>
</dbReference>
<feature type="compositionally biased region" description="Low complexity" evidence="6">
    <location>
        <begin position="439"/>
        <end position="450"/>
    </location>
</feature>